<accession>A0A212U0M2</accession>
<evidence type="ECO:0000313" key="2">
    <source>
        <dbReference type="EMBL" id="SNC71674.1"/>
    </source>
</evidence>
<feature type="coiled-coil region" evidence="1">
    <location>
        <begin position="7"/>
        <end position="48"/>
    </location>
</feature>
<dbReference type="Proteomes" id="UP000197215">
    <property type="component" value="Unassembled WGS sequence"/>
</dbReference>
<dbReference type="RefSeq" id="WP_088813287.1">
    <property type="nucleotide sequence ID" value="NZ_FYEX01000002.1"/>
</dbReference>
<sequence>MNQDERITNLEVKLSFSEDLLEELNQTVYKQQQQIDALIKEVKALKLQMASNLPSDGNSPRDEIPPHY</sequence>
<dbReference type="EMBL" id="FYEX01000002">
    <property type="protein sequence ID" value="SNC71674.1"/>
    <property type="molecule type" value="Genomic_DNA"/>
</dbReference>
<gene>
    <name evidence="2" type="ORF">SAMN06295916_1342</name>
</gene>
<keyword evidence="1" id="KW-0175">Coiled coil</keyword>
<dbReference type="OrthoDB" id="5297107at2"/>
<evidence type="ECO:0000256" key="1">
    <source>
        <dbReference type="SAM" id="Coils"/>
    </source>
</evidence>
<dbReference type="AlphaFoldDB" id="A0A212U0M2"/>
<reference evidence="2 3" key="1">
    <citation type="submission" date="2017-06" db="EMBL/GenBank/DDBJ databases">
        <authorList>
            <person name="Kim H.J."/>
            <person name="Triplett B.A."/>
        </authorList>
    </citation>
    <scope>NUCLEOTIDE SEQUENCE [LARGE SCALE GENOMIC DNA]</scope>
    <source>
        <strain evidence="2 3">MWH-VicM1</strain>
    </source>
</reference>
<name>A0A212U0M2_9BURK</name>
<dbReference type="PANTHER" id="PTHR36508">
    <property type="entry name" value="PROTEIN SLYX"/>
    <property type="match status" value="1"/>
</dbReference>
<protein>
    <submittedName>
        <fullName evidence="2">SlyX protein</fullName>
    </submittedName>
</protein>
<dbReference type="Pfam" id="PF04102">
    <property type="entry name" value="SlyX"/>
    <property type="match status" value="1"/>
</dbReference>
<keyword evidence="3" id="KW-1185">Reference proteome</keyword>
<proteinExistence type="predicted"/>
<dbReference type="InterPro" id="IPR007236">
    <property type="entry name" value="SlyX"/>
</dbReference>
<dbReference type="Gene3D" id="1.20.5.300">
    <property type="match status" value="1"/>
</dbReference>
<organism evidence="2 3">
    <name type="scientific">Polynucleobacter victoriensis</name>
    <dbReference type="NCBI Taxonomy" id="2049319"/>
    <lineage>
        <taxon>Bacteria</taxon>
        <taxon>Pseudomonadati</taxon>
        <taxon>Pseudomonadota</taxon>
        <taxon>Betaproteobacteria</taxon>
        <taxon>Burkholderiales</taxon>
        <taxon>Burkholderiaceae</taxon>
        <taxon>Polynucleobacter</taxon>
    </lineage>
</organism>
<evidence type="ECO:0000313" key="3">
    <source>
        <dbReference type="Proteomes" id="UP000197215"/>
    </source>
</evidence>
<dbReference type="PANTHER" id="PTHR36508:SF1">
    <property type="entry name" value="PROTEIN SLYX"/>
    <property type="match status" value="1"/>
</dbReference>